<dbReference type="AlphaFoldDB" id="A0A0P0W2S1"/>
<dbReference type="PaxDb" id="39947-A0A0P0W2S1"/>
<keyword evidence="2" id="KW-1185">Reference proteome</keyword>
<dbReference type="InParanoid" id="A0A0P0W2S1"/>
<evidence type="ECO:0000313" key="1">
    <source>
        <dbReference type="EMBL" id="BAS86027.1"/>
    </source>
</evidence>
<dbReference type="Proteomes" id="UP000059680">
    <property type="component" value="Chromosome 3"/>
</dbReference>
<proteinExistence type="predicted"/>
<name>A0A0P0W2S1_ORYSJ</name>
<reference evidence="1 2" key="2">
    <citation type="journal article" date="2013" name="Plant Cell Physiol.">
        <title>Rice Annotation Project Database (RAP-DB): an integrative and interactive database for rice genomics.</title>
        <authorList>
            <person name="Sakai H."/>
            <person name="Lee S.S."/>
            <person name="Tanaka T."/>
            <person name="Numa H."/>
            <person name="Kim J."/>
            <person name="Kawahara Y."/>
            <person name="Wakimoto H."/>
            <person name="Yang C.C."/>
            <person name="Iwamoto M."/>
            <person name="Abe T."/>
            <person name="Yamada Y."/>
            <person name="Muto A."/>
            <person name="Inokuchi H."/>
            <person name="Ikemura T."/>
            <person name="Matsumoto T."/>
            <person name="Sasaki T."/>
            <person name="Itoh T."/>
        </authorList>
    </citation>
    <scope>NUCLEOTIDE SEQUENCE [LARGE SCALE GENOMIC DNA]</scope>
    <source>
        <strain evidence="2">cv. Nipponbare</strain>
    </source>
</reference>
<reference evidence="1 2" key="3">
    <citation type="journal article" date="2013" name="Rice">
        <title>Improvement of the Oryza sativa Nipponbare reference genome using next generation sequence and optical map data.</title>
        <authorList>
            <person name="Kawahara Y."/>
            <person name="de la Bastide M."/>
            <person name="Hamilton J.P."/>
            <person name="Kanamori H."/>
            <person name="McCombie W.R."/>
            <person name="Ouyang S."/>
            <person name="Schwartz D.C."/>
            <person name="Tanaka T."/>
            <person name="Wu J."/>
            <person name="Zhou S."/>
            <person name="Childs K.L."/>
            <person name="Davidson R.M."/>
            <person name="Lin H."/>
            <person name="Quesada-Ocampo L."/>
            <person name="Vaillancourt B."/>
            <person name="Sakai H."/>
            <person name="Lee S.S."/>
            <person name="Kim J."/>
            <person name="Numa H."/>
            <person name="Itoh T."/>
            <person name="Buell C.R."/>
            <person name="Matsumoto T."/>
        </authorList>
    </citation>
    <scope>NUCLEOTIDE SEQUENCE [LARGE SCALE GENOMIC DNA]</scope>
    <source>
        <strain evidence="2">cv. Nipponbare</strain>
    </source>
</reference>
<accession>A0A0P0W2S1</accession>
<gene>
    <name evidence="1" type="ordered locus">Os03g0711450</name>
    <name evidence="1" type="ORF">OSNPB_030711450</name>
</gene>
<protein>
    <submittedName>
        <fullName evidence="1">Os03g0711450 protein</fullName>
    </submittedName>
</protein>
<reference evidence="2" key="1">
    <citation type="journal article" date="2005" name="Nature">
        <title>The map-based sequence of the rice genome.</title>
        <authorList>
            <consortium name="International rice genome sequencing project (IRGSP)"/>
            <person name="Matsumoto T."/>
            <person name="Wu J."/>
            <person name="Kanamori H."/>
            <person name="Katayose Y."/>
            <person name="Fujisawa M."/>
            <person name="Namiki N."/>
            <person name="Mizuno H."/>
            <person name="Yamamoto K."/>
            <person name="Antonio B.A."/>
            <person name="Baba T."/>
            <person name="Sakata K."/>
            <person name="Nagamura Y."/>
            <person name="Aoki H."/>
            <person name="Arikawa K."/>
            <person name="Arita K."/>
            <person name="Bito T."/>
            <person name="Chiden Y."/>
            <person name="Fujitsuka N."/>
            <person name="Fukunaka R."/>
            <person name="Hamada M."/>
            <person name="Harada C."/>
            <person name="Hayashi A."/>
            <person name="Hijishita S."/>
            <person name="Honda M."/>
            <person name="Hosokawa S."/>
            <person name="Ichikawa Y."/>
            <person name="Idonuma A."/>
            <person name="Iijima M."/>
            <person name="Ikeda M."/>
            <person name="Ikeno M."/>
            <person name="Ito K."/>
            <person name="Ito S."/>
            <person name="Ito T."/>
            <person name="Ito Y."/>
            <person name="Ito Y."/>
            <person name="Iwabuchi A."/>
            <person name="Kamiya K."/>
            <person name="Karasawa W."/>
            <person name="Kurita K."/>
            <person name="Katagiri S."/>
            <person name="Kikuta A."/>
            <person name="Kobayashi H."/>
            <person name="Kobayashi N."/>
            <person name="Machita K."/>
            <person name="Maehara T."/>
            <person name="Masukawa M."/>
            <person name="Mizubayashi T."/>
            <person name="Mukai Y."/>
            <person name="Nagasaki H."/>
            <person name="Nagata Y."/>
            <person name="Naito S."/>
            <person name="Nakashima M."/>
            <person name="Nakama Y."/>
            <person name="Nakamichi Y."/>
            <person name="Nakamura M."/>
            <person name="Meguro A."/>
            <person name="Negishi M."/>
            <person name="Ohta I."/>
            <person name="Ohta T."/>
            <person name="Okamoto M."/>
            <person name="Ono N."/>
            <person name="Saji S."/>
            <person name="Sakaguchi M."/>
            <person name="Sakai K."/>
            <person name="Shibata M."/>
            <person name="Shimokawa T."/>
            <person name="Song J."/>
            <person name="Takazaki Y."/>
            <person name="Terasawa K."/>
            <person name="Tsugane M."/>
            <person name="Tsuji K."/>
            <person name="Ueda S."/>
            <person name="Waki K."/>
            <person name="Yamagata H."/>
            <person name="Yamamoto M."/>
            <person name="Yamamoto S."/>
            <person name="Yamane H."/>
            <person name="Yoshiki S."/>
            <person name="Yoshihara R."/>
            <person name="Yukawa K."/>
            <person name="Zhong H."/>
            <person name="Yano M."/>
            <person name="Yuan Q."/>
            <person name="Ouyang S."/>
            <person name="Liu J."/>
            <person name="Jones K.M."/>
            <person name="Gansberger K."/>
            <person name="Moffat K."/>
            <person name="Hill J."/>
            <person name="Bera J."/>
            <person name="Fadrosh D."/>
            <person name="Jin S."/>
            <person name="Johri S."/>
            <person name="Kim M."/>
            <person name="Overton L."/>
            <person name="Reardon M."/>
            <person name="Tsitrin T."/>
            <person name="Vuong H."/>
            <person name="Weaver B."/>
            <person name="Ciecko A."/>
            <person name="Tallon L."/>
            <person name="Jackson J."/>
            <person name="Pai G."/>
            <person name="Aken S.V."/>
            <person name="Utterback T."/>
            <person name="Reidmuller S."/>
            <person name="Feldblyum T."/>
            <person name="Hsiao J."/>
            <person name="Zismann V."/>
            <person name="Iobst S."/>
            <person name="de Vazeille A.R."/>
            <person name="Buell C.R."/>
            <person name="Ying K."/>
            <person name="Li Y."/>
            <person name="Lu T."/>
            <person name="Huang Y."/>
            <person name="Zhao Q."/>
            <person name="Feng Q."/>
            <person name="Zhang L."/>
            <person name="Zhu J."/>
            <person name="Weng Q."/>
            <person name="Mu J."/>
            <person name="Lu Y."/>
            <person name="Fan D."/>
            <person name="Liu Y."/>
            <person name="Guan J."/>
            <person name="Zhang Y."/>
            <person name="Yu S."/>
            <person name="Liu X."/>
            <person name="Zhang Y."/>
            <person name="Hong G."/>
            <person name="Han B."/>
            <person name="Choisne N."/>
            <person name="Demange N."/>
            <person name="Orjeda G."/>
            <person name="Samain S."/>
            <person name="Cattolico L."/>
            <person name="Pelletier E."/>
            <person name="Couloux A."/>
            <person name="Segurens B."/>
            <person name="Wincker P."/>
            <person name="D'Hont A."/>
            <person name="Scarpelli C."/>
            <person name="Weissenbach J."/>
            <person name="Salanoubat M."/>
            <person name="Quetier F."/>
            <person name="Yu Y."/>
            <person name="Kim H.R."/>
            <person name="Rambo T."/>
            <person name="Currie J."/>
            <person name="Collura K."/>
            <person name="Luo M."/>
            <person name="Yang T."/>
            <person name="Ammiraju J.S.S."/>
            <person name="Engler F."/>
            <person name="Soderlund C."/>
            <person name="Wing R.A."/>
            <person name="Palmer L.E."/>
            <person name="de la Bastide M."/>
            <person name="Spiegel L."/>
            <person name="Nascimento L."/>
            <person name="Zutavern T."/>
            <person name="O'Shaughnessy A."/>
            <person name="Dike S."/>
            <person name="Dedhia N."/>
            <person name="Preston R."/>
            <person name="Balija V."/>
            <person name="McCombie W.R."/>
            <person name="Chow T."/>
            <person name="Chen H."/>
            <person name="Chung M."/>
            <person name="Chen C."/>
            <person name="Shaw J."/>
            <person name="Wu H."/>
            <person name="Hsiao K."/>
            <person name="Chao Y."/>
            <person name="Chu M."/>
            <person name="Cheng C."/>
            <person name="Hour A."/>
            <person name="Lee P."/>
            <person name="Lin S."/>
            <person name="Lin Y."/>
            <person name="Liou J."/>
            <person name="Liu S."/>
            <person name="Hsing Y."/>
            <person name="Raghuvanshi S."/>
            <person name="Mohanty A."/>
            <person name="Bharti A.K."/>
            <person name="Gaur A."/>
            <person name="Gupta V."/>
            <person name="Kumar D."/>
            <person name="Ravi V."/>
            <person name="Vij S."/>
            <person name="Kapur A."/>
            <person name="Khurana P."/>
            <person name="Khurana P."/>
            <person name="Khurana J.P."/>
            <person name="Tyagi A.K."/>
            <person name="Gaikwad K."/>
            <person name="Singh A."/>
            <person name="Dalal V."/>
            <person name="Srivastava S."/>
            <person name="Dixit A."/>
            <person name="Pal A.K."/>
            <person name="Ghazi I.A."/>
            <person name="Yadav M."/>
            <person name="Pandit A."/>
            <person name="Bhargava A."/>
            <person name="Sureshbabu K."/>
            <person name="Batra K."/>
            <person name="Sharma T.R."/>
            <person name="Mohapatra T."/>
            <person name="Singh N.K."/>
            <person name="Messing J."/>
            <person name="Nelson A.B."/>
            <person name="Fuks G."/>
            <person name="Kavchok S."/>
            <person name="Keizer G."/>
            <person name="Linton E."/>
            <person name="Llaca V."/>
            <person name="Song R."/>
            <person name="Tanyolac B."/>
            <person name="Young S."/>
            <person name="Ho-Il K."/>
            <person name="Hahn J.H."/>
            <person name="Sangsakoo G."/>
            <person name="Vanavichit A."/>
            <person name="de Mattos Luiz.A.T."/>
            <person name="Zimmer P.D."/>
            <person name="Malone G."/>
            <person name="Dellagostin O."/>
            <person name="de Oliveira A.C."/>
            <person name="Bevan M."/>
            <person name="Bancroft I."/>
            <person name="Minx P."/>
            <person name="Cordum H."/>
            <person name="Wilson R."/>
            <person name="Cheng Z."/>
            <person name="Jin W."/>
            <person name="Jiang J."/>
            <person name="Leong S.A."/>
            <person name="Iwama H."/>
            <person name="Gojobori T."/>
            <person name="Itoh T."/>
            <person name="Niimura Y."/>
            <person name="Fujii Y."/>
            <person name="Habara T."/>
            <person name="Sakai H."/>
            <person name="Sato Y."/>
            <person name="Wilson G."/>
            <person name="Kumar K."/>
            <person name="McCouch S."/>
            <person name="Juretic N."/>
            <person name="Hoen D."/>
            <person name="Wright S."/>
            <person name="Bruskiewich R."/>
            <person name="Bureau T."/>
            <person name="Miyao A."/>
            <person name="Hirochika H."/>
            <person name="Nishikawa T."/>
            <person name="Kadowaki K."/>
            <person name="Sugiura M."/>
            <person name="Burr B."/>
            <person name="Sasaki T."/>
        </authorList>
    </citation>
    <scope>NUCLEOTIDE SEQUENCE [LARGE SCALE GENOMIC DNA]</scope>
    <source>
        <strain evidence="2">cv. Nipponbare</strain>
    </source>
</reference>
<organism evidence="1 2">
    <name type="scientific">Oryza sativa subsp. japonica</name>
    <name type="common">Rice</name>
    <dbReference type="NCBI Taxonomy" id="39947"/>
    <lineage>
        <taxon>Eukaryota</taxon>
        <taxon>Viridiplantae</taxon>
        <taxon>Streptophyta</taxon>
        <taxon>Embryophyta</taxon>
        <taxon>Tracheophyta</taxon>
        <taxon>Spermatophyta</taxon>
        <taxon>Magnoliopsida</taxon>
        <taxon>Liliopsida</taxon>
        <taxon>Poales</taxon>
        <taxon>Poaceae</taxon>
        <taxon>BOP clade</taxon>
        <taxon>Oryzoideae</taxon>
        <taxon>Oryzeae</taxon>
        <taxon>Oryzinae</taxon>
        <taxon>Oryza</taxon>
        <taxon>Oryza sativa</taxon>
    </lineage>
</organism>
<dbReference type="EMBL" id="AP014959">
    <property type="protein sequence ID" value="BAS86027.1"/>
    <property type="molecule type" value="Genomic_DNA"/>
</dbReference>
<evidence type="ECO:0000313" key="2">
    <source>
        <dbReference type="Proteomes" id="UP000059680"/>
    </source>
</evidence>
<sequence length="97" mass="10292">MALSLVRNKGAIIGAAAPTNIVHILPKHHCYLPPSLSAGKALLSEKIPSLLTVSLFPMHVVARAIAVLPPEHCLPTTISIMATAFQELVARRPLATL</sequence>